<sequence>MNFLQLLSKYVTGNFPTDRLSEIGVVALSENLDSPSLRILAGLGKNESSSVVEHYLKLSLQELKIVMPGKRKAALIYALFVTNEIISGVKELTEGISEIKSKAIDSFDFRSETKMYVYDSIGFEELHGLYVTYDDLTDINPPLKTDHDNIIEVKKQLQNALTSWKPQLEQLCEDS</sequence>
<protein>
    <submittedName>
        <fullName evidence="1">Uncharacterized protein</fullName>
    </submittedName>
</protein>
<proteinExistence type="predicted"/>
<dbReference type="Proteomes" id="UP000619078">
    <property type="component" value="Unassembled WGS sequence"/>
</dbReference>
<gene>
    <name evidence="1" type="ORF">IDJ76_08515</name>
</gene>
<dbReference type="RefSeq" id="WP_191162757.1">
    <property type="nucleotide sequence ID" value="NZ_JACWMX010000003.1"/>
</dbReference>
<comment type="caution">
    <text evidence="1">The sequence shown here is derived from an EMBL/GenBank/DDBJ whole genome shotgun (WGS) entry which is preliminary data.</text>
</comment>
<evidence type="ECO:0000313" key="1">
    <source>
        <dbReference type="EMBL" id="MBD1393139.1"/>
    </source>
</evidence>
<organism evidence="1 2">
    <name type="scientific">Mucilaginibacter glaciei</name>
    <dbReference type="NCBI Taxonomy" id="2772109"/>
    <lineage>
        <taxon>Bacteria</taxon>
        <taxon>Pseudomonadati</taxon>
        <taxon>Bacteroidota</taxon>
        <taxon>Sphingobacteriia</taxon>
        <taxon>Sphingobacteriales</taxon>
        <taxon>Sphingobacteriaceae</taxon>
        <taxon>Mucilaginibacter</taxon>
    </lineage>
</organism>
<evidence type="ECO:0000313" key="2">
    <source>
        <dbReference type="Proteomes" id="UP000619078"/>
    </source>
</evidence>
<dbReference type="AlphaFoldDB" id="A0A926NWS4"/>
<accession>A0A926NWS4</accession>
<reference evidence="1" key="1">
    <citation type="submission" date="2020-09" db="EMBL/GenBank/DDBJ databases">
        <title>Novel species of Mucilaginibacter isolated from a glacier on the Tibetan Plateau.</title>
        <authorList>
            <person name="Liu Q."/>
            <person name="Xin Y.-H."/>
        </authorList>
    </citation>
    <scope>NUCLEOTIDE SEQUENCE</scope>
    <source>
        <strain evidence="1">ZB1P21</strain>
    </source>
</reference>
<dbReference type="EMBL" id="JACWMX010000003">
    <property type="protein sequence ID" value="MBD1393139.1"/>
    <property type="molecule type" value="Genomic_DNA"/>
</dbReference>
<name>A0A926NWS4_9SPHI</name>
<keyword evidence="2" id="KW-1185">Reference proteome</keyword>